<feature type="region of interest" description="Disordered" evidence="1">
    <location>
        <begin position="40"/>
        <end position="67"/>
    </location>
</feature>
<protein>
    <submittedName>
        <fullName evidence="2">Phage capsid protein</fullName>
    </submittedName>
</protein>
<evidence type="ECO:0000313" key="3">
    <source>
        <dbReference type="Proteomes" id="UP000284109"/>
    </source>
</evidence>
<gene>
    <name evidence="2" type="ORF">DS831_06005</name>
</gene>
<name>A0A3R6V8Q9_9LACO</name>
<keyword evidence="3" id="KW-1185">Reference proteome</keyword>
<dbReference type="OrthoDB" id="2365850at2"/>
<dbReference type="Proteomes" id="UP000284109">
    <property type="component" value="Unassembled WGS sequence"/>
</dbReference>
<dbReference type="Pfam" id="PF06810">
    <property type="entry name" value="Phage_scaffold"/>
    <property type="match status" value="1"/>
</dbReference>
<dbReference type="EMBL" id="QOCR01000004">
    <property type="protein sequence ID" value="RHW49714.1"/>
    <property type="molecule type" value="Genomic_DNA"/>
</dbReference>
<accession>A0A3R6V8Q9</accession>
<comment type="caution">
    <text evidence="2">The sequence shown here is derived from an EMBL/GenBank/DDBJ whole genome shotgun (WGS) entry which is preliminary data.</text>
</comment>
<evidence type="ECO:0000256" key="1">
    <source>
        <dbReference type="SAM" id="MobiDB-lite"/>
    </source>
</evidence>
<dbReference type="RefSeq" id="WP_118901379.1">
    <property type="nucleotide sequence ID" value="NZ_QOCR01000004.1"/>
</dbReference>
<proteinExistence type="predicted"/>
<feature type="region of interest" description="Disordered" evidence="1">
    <location>
        <begin position="152"/>
        <end position="182"/>
    </location>
</feature>
<sequence length="182" mass="20668">MKREQLKTIGLNDDQIDKIMGLYGVAIEESKKSLSKLEELKTENESLKSQLSERDKDIKSMQKATKDNEDLQNQFKELQNKYTQDTQQLNNQLQQTRLHSALDNKLTSAKVRNPKTITGLLDMDKIKLNDNGELEGVDEQLKSLHKSDAYLFNDGTNEHYNPASGQPTDSNPAQALIDAFKD</sequence>
<evidence type="ECO:0000313" key="2">
    <source>
        <dbReference type="EMBL" id="RHW49714.1"/>
    </source>
</evidence>
<feature type="compositionally biased region" description="Polar residues" evidence="1">
    <location>
        <begin position="154"/>
        <end position="173"/>
    </location>
</feature>
<reference evidence="2 3" key="1">
    <citation type="submission" date="2018-07" db="EMBL/GenBank/DDBJ databases">
        <title>Genome sequences of six Lactobacillus spp. isolated from bumble bee guts.</title>
        <authorList>
            <person name="Motta E.V.S."/>
            <person name="Moran N.A."/>
        </authorList>
    </citation>
    <scope>NUCLEOTIDE SEQUENCE [LARGE SCALE GENOMIC DNA]</scope>
    <source>
        <strain evidence="2 3">BI-1.1</strain>
    </source>
</reference>
<dbReference type="InterPro" id="IPR009636">
    <property type="entry name" value="SCAF"/>
</dbReference>
<organism evidence="2 3">
    <name type="scientific">Bombilactobacillus bombi</name>
    <dbReference type="NCBI Taxonomy" id="1303590"/>
    <lineage>
        <taxon>Bacteria</taxon>
        <taxon>Bacillati</taxon>
        <taxon>Bacillota</taxon>
        <taxon>Bacilli</taxon>
        <taxon>Lactobacillales</taxon>
        <taxon>Lactobacillaceae</taxon>
        <taxon>Bombilactobacillus</taxon>
    </lineage>
</organism>
<dbReference type="AlphaFoldDB" id="A0A3R6V8Q9"/>